<gene>
    <name evidence="2" type="ORF">ONB1V03_LOCUS9828</name>
</gene>
<dbReference type="AlphaFoldDB" id="A0A7R9M404"/>
<evidence type="ECO:0000256" key="1">
    <source>
        <dbReference type="SAM" id="MobiDB-lite"/>
    </source>
</evidence>
<evidence type="ECO:0000313" key="3">
    <source>
        <dbReference type="Proteomes" id="UP000728032"/>
    </source>
</evidence>
<dbReference type="EMBL" id="CAJPVJ010006351">
    <property type="protein sequence ID" value="CAG2170357.1"/>
    <property type="molecule type" value="Genomic_DNA"/>
</dbReference>
<feature type="compositionally biased region" description="Polar residues" evidence="1">
    <location>
        <begin position="45"/>
        <end position="56"/>
    </location>
</feature>
<organism evidence="2">
    <name type="scientific">Oppiella nova</name>
    <dbReference type="NCBI Taxonomy" id="334625"/>
    <lineage>
        <taxon>Eukaryota</taxon>
        <taxon>Metazoa</taxon>
        <taxon>Ecdysozoa</taxon>
        <taxon>Arthropoda</taxon>
        <taxon>Chelicerata</taxon>
        <taxon>Arachnida</taxon>
        <taxon>Acari</taxon>
        <taxon>Acariformes</taxon>
        <taxon>Sarcoptiformes</taxon>
        <taxon>Oribatida</taxon>
        <taxon>Brachypylina</taxon>
        <taxon>Oppioidea</taxon>
        <taxon>Oppiidae</taxon>
        <taxon>Oppiella</taxon>
    </lineage>
</organism>
<name>A0A7R9M404_9ACAR</name>
<proteinExistence type="predicted"/>
<sequence length="235" mass="25887">MASDLSLCEPEFTTESLPKSGSQSSGQSLTDAMVDPTLEDLNASVDDNQSVKTTATESDKNFESIWETFNDFKQRMNTSIAMEIDVCDENDLNYESNKTEEEDSENVKPMNTSIAVNPISNDFNGLDCGSNDGNIAEEDDLDMHFLDRESNETNTPLNTKPLMAWDLCLFDPLTNKEWPQTSDSVVSGLPLDNVMTDPTLKDSNASILNNQCLGTSANVDYTTFIETPISGSNNF</sequence>
<reference evidence="2" key="1">
    <citation type="submission" date="2020-11" db="EMBL/GenBank/DDBJ databases">
        <authorList>
            <person name="Tran Van P."/>
        </authorList>
    </citation>
    <scope>NUCLEOTIDE SEQUENCE</scope>
</reference>
<feature type="compositionally biased region" description="Polar residues" evidence="1">
    <location>
        <begin position="13"/>
        <end position="30"/>
    </location>
</feature>
<dbReference type="EMBL" id="OC921176">
    <property type="protein sequence ID" value="CAD7653170.1"/>
    <property type="molecule type" value="Genomic_DNA"/>
</dbReference>
<evidence type="ECO:0000313" key="2">
    <source>
        <dbReference type="EMBL" id="CAD7653170.1"/>
    </source>
</evidence>
<protein>
    <submittedName>
        <fullName evidence="2">Uncharacterized protein</fullName>
    </submittedName>
</protein>
<accession>A0A7R9M404</accession>
<keyword evidence="3" id="KW-1185">Reference proteome</keyword>
<feature type="region of interest" description="Disordered" evidence="1">
    <location>
        <begin position="1"/>
        <end position="56"/>
    </location>
</feature>
<dbReference type="Proteomes" id="UP000728032">
    <property type="component" value="Unassembled WGS sequence"/>
</dbReference>